<keyword evidence="9" id="KW-0472">Membrane</keyword>
<feature type="region of interest" description="Disordered" evidence="10">
    <location>
        <begin position="110"/>
        <end position="138"/>
    </location>
</feature>
<comment type="subcellular location">
    <subcellularLocation>
        <location evidence="1">Mitochondrion inner membrane</location>
    </subcellularLocation>
</comment>
<organism evidence="11">
    <name type="scientific">Oppiella nova</name>
    <dbReference type="NCBI Taxonomy" id="334625"/>
    <lineage>
        <taxon>Eukaryota</taxon>
        <taxon>Metazoa</taxon>
        <taxon>Ecdysozoa</taxon>
        <taxon>Arthropoda</taxon>
        <taxon>Chelicerata</taxon>
        <taxon>Arachnida</taxon>
        <taxon>Acari</taxon>
        <taxon>Acariformes</taxon>
        <taxon>Sarcoptiformes</taxon>
        <taxon>Oribatida</taxon>
        <taxon>Brachypylina</taxon>
        <taxon>Oppioidea</taxon>
        <taxon>Oppiidae</taxon>
        <taxon>Oppiella</taxon>
    </lineage>
</organism>
<gene>
    <name evidence="11" type="ORF">ONB1V03_LOCUS22628</name>
</gene>
<dbReference type="Pfam" id="PF05873">
    <property type="entry name" value="Mt_ATP-synt_D"/>
    <property type="match status" value="1"/>
</dbReference>
<keyword evidence="5" id="KW-0375">Hydrogen ion transport</keyword>
<evidence type="ECO:0000256" key="4">
    <source>
        <dbReference type="ARBA" id="ARBA00022547"/>
    </source>
</evidence>
<evidence type="ECO:0000256" key="9">
    <source>
        <dbReference type="ARBA" id="ARBA00023136"/>
    </source>
</evidence>
<name>A0A7R9MT74_9ACAR</name>
<dbReference type="GO" id="GO:0015078">
    <property type="term" value="F:proton transmembrane transporter activity"/>
    <property type="evidence" value="ECO:0007669"/>
    <property type="project" value="InterPro"/>
</dbReference>
<accession>A0A7R9MT74</accession>
<dbReference type="EMBL" id="OC966680">
    <property type="protein sequence ID" value="CAD7666080.1"/>
    <property type="molecule type" value="Genomic_DNA"/>
</dbReference>
<proteinExistence type="inferred from homology"/>
<evidence type="ECO:0000256" key="6">
    <source>
        <dbReference type="ARBA" id="ARBA00022792"/>
    </source>
</evidence>
<keyword evidence="12" id="KW-1185">Reference proteome</keyword>
<comment type="similarity">
    <text evidence="2">Belongs to the ATPase d subunit family.</text>
</comment>
<reference evidence="11" key="1">
    <citation type="submission" date="2020-11" db="EMBL/GenBank/DDBJ databases">
        <authorList>
            <person name="Tran Van P."/>
        </authorList>
    </citation>
    <scope>NUCLEOTIDE SEQUENCE</scope>
</reference>
<dbReference type="GO" id="GO:0005743">
    <property type="term" value="C:mitochondrial inner membrane"/>
    <property type="evidence" value="ECO:0007669"/>
    <property type="project" value="UniProtKB-SubCell"/>
</dbReference>
<dbReference type="EMBL" id="CAJPVJ010051855">
    <property type="protein sequence ID" value="CAG2183207.1"/>
    <property type="molecule type" value="Genomic_DNA"/>
</dbReference>
<evidence type="ECO:0000313" key="11">
    <source>
        <dbReference type="EMBL" id="CAD7666080.1"/>
    </source>
</evidence>
<keyword evidence="6" id="KW-0999">Mitochondrion inner membrane</keyword>
<keyword evidence="7" id="KW-0406">Ion transport</keyword>
<keyword evidence="4" id="KW-0138">CF(0)</keyword>
<evidence type="ECO:0000313" key="12">
    <source>
        <dbReference type="Proteomes" id="UP000728032"/>
    </source>
</evidence>
<dbReference type="InterPro" id="IPR008689">
    <property type="entry name" value="ATP_synth_F0_dsu_mt"/>
</dbReference>
<dbReference type="GO" id="GO:0045259">
    <property type="term" value="C:proton-transporting ATP synthase complex"/>
    <property type="evidence" value="ECO:0007669"/>
    <property type="project" value="UniProtKB-KW"/>
</dbReference>
<dbReference type="SUPFAM" id="SSF161065">
    <property type="entry name" value="ATP synthase D chain-like"/>
    <property type="match status" value="1"/>
</dbReference>
<evidence type="ECO:0000256" key="2">
    <source>
        <dbReference type="ARBA" id="ARBA00006842"/>
    </source>
</evidence>
<keyword evidence="8" id="KW-0496">Mitochondrion</keyword>
<dbReference type="OrthoDB" id="35799at2759"/>
<dbReference type="GO" id="GO:0015986">
    <property type="term" value="P:proton motive force-driven ATP synthesis"/>
    <property type="evidence" value="ECO:0007669"/>
    <property type="project" value="InterPro"/>
</dbReference>
<evidence type="ECO:0000256" key="10">
    <source>
        <dbReference type="SAM" id="MobiDB-lite"/>
    </source>
</evidence>
<evidence type="ECO:0000256" key="7">
    <source>
        <dbReference type="ARBA" id="ARBA00023065"/>
    </source>
</evidence>
<evidence type="ECO:0000256" key="3">
    <source>
        <dbReference type="ARBA" id="ARBA00022448"/>
    </source>
</evidence>
<protein>
    <recommendedName>
        <fullName evidence="13">ATP synthase subunit d, mitochondrial</fullName>
    </recommendedName>
</protein>
<dbReference type="Gene3D" id="6.10.280.70">
    <property type="match status" value="1"/>
</dbReference>
<dbReference type="PANTHER" id="PTHR12700">
    <property type="entry name" value="ATP SYNTHASE SUBUNIT D, MITOCHONDRIAL"/>
    <property type="match status" value="1"/>
</dbReference>
<dbReference type="AlphaFoldDB" id="A0A7R9MT74"/>
<sequence>YPETAPKIDWAYYKQNITAKSVVDQLEASYKALNITYPVDNVSDQIAAQEAANEKEAEAFIQDSKQIQTEANKMLDKFKVMITPSEMTEEEFALTFPDWAVRQSVRPSWWPHEETTPGLSQAQRDEITKSDGPPYSLI</sequence>
<feature type="non-terminal residue" evidence="11">
    <location>
        <position position="1"/>
    </location>
</feature>
<evidence type="ECO:0000256" key="5">
    <source>
        <dbReference type="ARBA" id="ARBA00022781"/>
    </source>
</evidence>
<evidence type="ECO:0000256" key="8">
    <source>
        <dbReference type="ARBA" id="ARBA00023128"/>
    </source>
</evidence>
<dbReference type="InterPro" id="IPR036228">
    <property type="entry name" value="ATP_synth_F0_dsu_sf_mt"/>
</dbReference>
<dbReference type="Proteomes" id="UP000728032">
    <property type="component" value="Unassembled WGS sequence"/>
</dbReference>
<evidence type="ECO:0008006" key="13">
    <source>
        <dbReference type="Google" id="ProtNLM"/>
    </source>
</evidence>
<evidence type="ECO:0000256" key="1">
    <source>
        <dbReference type="ARBA" id="ARBA00004273"/>
    </source>
</evidence>
<keyword evidence="3" id="KW-0813">Transport</keyword>